<evidence type="ECO:0008006" key="8">
    <source>
        <dbReference type="Google" id="ProtNLM"/>
    </source>
</evidence>
<keyword evidence="2" id="KW-0479">Metal-binding</keyword>
<dbReference type="Proteomes" id="UP000664859">
    <property type="component" value="Unassembled WGS sequence"/>
</dbReference>
<dbReference type="Gene3D" id="1.20.5.190">
    <property type="match status" value="1"/>
</dbReference>
<evidence type="ECO:0000256" key="3">
    <source>
        <dbReference type="SAM" id="MobiDB-lite"/>
    </source>
</evidence>
<feature type="compositionally biased region" description="Polar residues" evidence="3">
    <location>
        <begin position="1"/>
        <end position="17"/>
    </location>
</feature>
<dbReference type="EMBL" id="JAFCMP010000099">
    <property type="protein sequence ID" value="KAG5186987.1"/>
    <property type="molecule type" value="Genomic_DNA"/>
</dbReference>
<dbReference type="InterPro" id="IPR045148">
    <property type="entry name" value="TCRG1-like"/>
</dbReference>
<dbReference type="SMART" id="SM00015">
    <property type="entry name" value="IQ"/>
    <property type="match status" value="5"/>
</dbReference>
<evidence type="ECO:0000313" key="6">
    <source>
        <dbReference type="EMBL" id="KAG5186987.1"/>
    </source>
</evidence>
<evidence type="ECO:0000313" key="7">
    <source>
        <dbReference type="Proteomes" id="UP000664859"/>
    </source>
</evidence>
<feature type="compositionally biased region" description="Low complexity" evidence="3">
    <location>
        <begin position="28"/>
        <end position="38"/>
    </location>
</feature>
<feature type="domain" description="WW" evidence="4">
    <location>
        <begin position="673"/>
        <end position="701"/>
    </location>
</feature>
<dbReference type="AlphaFoldDB" id="A0A836CI88"/>
<feature type="domain" description="WW" evidence="4">
    <location>
        <begin position="966"/>
        <end position="995"/>
    </location>
</feature>
<gene>
    <name evidence="6" type="ORF">JKP88DRAFT_308384</name>
</gene>
<dbReference type="GO" id="GO:0003712">
    <property type="term" value="F:transcription coregulator activity"/>
    <property type="evidence" value="ECO:0007669"/>
    <property type="project" value="TreeGrafter"/>
</dbReference>
<reference evidence="6" key="1">
    <citation type="submission" date="2021-02" db="EMBL/GenBank/DDBJ databases">
        <title>First Annotated Genome of the Yellow-green Alga Tribonema minus.</title>
        <authorList>
            <person name="Mahan K.M."/>
        </authorList>
    </citation>
    <scope>NUCLEOTIDE SEQUENCE</scope>
    <source>
        <strain evidence="6">UTEX B ZZ1240</strain>
    </source>
</reference>
<dbReference type="Gene3D" id="2.20.70.10">
    <property type="match status" value="3"/>
</dbReference>
<feature type="compositionally biased region" description="Basic and acidic residues" evidence="3">
    <location>
        <begin position="144"/>
        <end position="154"/>
    </location>
</feature>
<dbReference type="SMART" id="SM00456">
    <property type="entry name" value="WW"/>
    <property type="match status" value="4"/>
</dbReference>
<feature type="domain" description="B box-type" evidence="5">
    <location>
        <begin position="728"/>
        <end position="774"/>
    </location>
</feature>
<keyword evidence="2" id="KW-0863">Zinc-finger</keyword>
<dbReference type="GO" id="GO:0008270">
    <property type="term" value="F:zinc ion binding"/>
    <property type="evidence" value="ECO:0007669"/>
    <property type="project" value="UniProtKB-KW"/>
</dbReference>
<feature type="region of interest" description="Disordered" evidence="3">
    <location>
        <begin position="1"/>
        <end position="42"/>
    </location>
</feature>
<feature type="domain" description="WW" evidence="4">
    <location>
        <begin position="895"/>
        <end position="928"/>
    </location>
</feature>
<dbReference type="GO" id="GO:0070063">
    <property type="term" value="F:RNA polymerase binding"/>
    <property type="evidence" value="ECO:0007669"/>
    <property type="project" value="InterPro"/>
</dbReference>
<dbReference type="PROSITE" id="PS50020">
    <property type="entry name" value="WW_DOMAIN_2"/>
    <property type="match status" value="4"/>
</dbReference>
<evidence type="ECO:0000259" key="5">
    <source>
        <dbReference type="PROSITE" id="PS50119"/>
    </source>
</evidence>
<dbReference type="PROSITE" id="PS50119">
    <property type="entry name" value="ZF_BBOX"/>
    <property type="match status" value="1"/>
</dbReference>
<dbReference type="InterPro" id="IPR001202">
    <property type="entry name" value="WW_dom"/>
</dbReference>
<dbReference type="InterPro" id="IPR036020">
    <property type="entry name" value="WW_dom_sf"/>
</dbReference>
<protein>
    <recommendedName>
        <fullName evidence="8">WW domain-containing protein</fullName>
    </recommendedName>
</protein>
<dbReference type="Pfam" id="PF00397">
    <property type="entry name" value="WW"/>
    <property type="match status" value="2"/>
</dbReference>
<dbReference type="PANTHER" id="PTHR15377">
    <property type="entry name" value="TRANSCRIPTION ELONGATION REGULATOR 1"/>
    <property type="match status" value="1"/>
</dbReference>
<dbReference type="PROSITE" id="PS01159">
    <property type="entry name" value="WW_DOMAIN_1"/>
    <property type="match status" value="2"/>
</dbReference>
<dbReference type="PROSITE" id="PS50096">
    <property type="entry name" value="IQ"/>
    <property type="match status" value="3"/>
</dbReference>
<dbReference type="CDD" id="cd00201">
    <property type="entry name" value="WW"/>
    <property type="match status" value="4"/>
</dbReference>
<organism evidence="6 7">
    <name type="scientific">Tribonema minus</name>
    <dbReference type="NCBI Taxonomy" id="303371"/>
    <lineage>
        <taxon>Eukaryota</taxon>
        <taxon>Sar</taxon>
        <taxon>Stramenopiles</taxon>
        <taxon>Ochrophyta</taxon>
        <taxon>PX clade</taxon>
        <taxon>Xanthophyceae</taxon>
        <taxon>Tribonematales</taxon>
        <taxon>Tribonemataceae</taxon>
        <taxon>Tribonema</taxon>
    </lineage>
</organism>
<dbReference type="Pfam" id="PF00612">
    <property type="entry name" value="IQ"/>
    <property type="match status" value="4"/>
</dbReference>
<keyword evidence="1" id="KW-0677">Repeat</keyword>
<dbReference type="SUPFAM" id="SSF51045">
    <property type="entry name" value="WW domain"/>
    <property type="match status" value="3"/>
</dbReference>
<accession>A0A836CI88</accession>
<feature type="region of interest" description="Disordered" evidence="3">
    <location>
        <begin position="144"/>
        <end position="226"/>
    </location>
</feature>
<evidence type="ECO:0000256" key="2">
    <source>
        <dbReference type="PROSITE-ProRule" id="PRU00024"/>
    </source>
</evidence>
<dbReference type="InterPro" id="IPR000315">
    <property type="entry name" value="Znf_B-box"/>
</dbReference>
<dbReference type="OrthoDB" id="195702at2759"/>
<keyword evidence="7" id="KW-1185">Reference proteome</keyword>
<comment type="caution">
    <text evidence="6">The sequence shown here is derived from an EMBL/GenBank/DDBJ whole genome shotgun (WGS) entry which is preliminary data.</text>
</comment>
<dbReference type="GO" id="GO:0005634">
    <property type="term" value="C:nucleus"/>
    <property type="evidence" value="ECO:0007669"/>
    <property type="project" value="TreeGrafter"/>
</dbReference>
<feature type="domain" description="WW" evidence="4">
    <location>
        <begin position="935"/>
        <end position="968"/>
    </location>
</feature>
<evidence type="ECO:0000256" key="1">
    <source>
        <dbReference type="ARBA" id="ARBA00022737"/>
    </source>
</evidence>
<dbReference type="PANTHER" id="PTHR15377:SF3">
    <property type="entry name" value="WW DOMAIN-CONTAINING PROTEIN"/>
    <property type="match status" value="1"/>
</dbReference>
<evidence type="ECO:0000259" key="4">
    <source>
        <dbReference type="PROSITE" id="PS50020"/>
    </source>
</evidence>
<keyword evidence="2" id="KW-0862">Zinc</keyword>
<proteinExistence type="predicted"/>
<dbReference type="InterPro" id="IPR000048">
    <property type="entry name" value="IQ_motif_EF-hand-BS"/>
</dbReference>
<sequence length="995" mass="109026">MAASASQRSGLPKQQAQRPRISKPDTRAAAAAAAAAAAERPEEQVARQLEAALLDRMKAHLGVTSEELAKIEEELGVTALSAAAASRGRADWLVEMEEELSVTALSAAASRATCSANCESDTPETALDPPETAALSAERNTLLRVEEHARHDSPIKAQRQQRRRRRQRPADPHSDPLQRAVGLLQQQQQQRSGGTAAALQHGAAGPRQQQRQRSSTALGTCDGGGSGWAALPRRQELRAAATAPARALPRGRTALAGGAPVQLADAAEAGMESIVALRRALGASVGQVDALAGAVRGDVLGVVSLCSVAQPRARAFMKRWACERLFDIRWACERLFDVARQLAWGLQGAAWQRWRLACQRQRRAKKILAYLRYQGASKMLFCWDNMLVAREARAWGAWCGGVQAVLSRELLTSQEEKALVLQCAWRACAARKRVARARFTARYSHLNAAATIVTKVARGKVTRLRLQAVLRERVRAHAAALLGRVGRGMLGRHQARDLRRARARRRVARGLQRLHRGNKGRARAAVLRQSRCRAAAAVSIQAAFRGWRGRRRLRQRRREAQRKRAAVLCQAGARMLLARRRCRRLREEHTHELLRKAAAALTIQRVYRGHASRLVTGVKLRVKRANQRKRHAAARAIQVGIARAGIRGMAGRKAAKQALVARHRQRVMDARAWKEQWSDDAQAWFYHNDATGESLWAPPRTGYTKKDGRLVIVTGQVIDDPFGADGDQEQIQCAECSKRRASRNCDQCQEPFCTACFRTTHEHGKRAKHTWKQLGSVECAECEACTAQRWCVACDDPFCMHTCAAQRWCVACDDPFCMECWGRAHARGRRAAHPFCAIAPDGTVCARAIVAAPSGDGPAPPSPLQLAQLQQQQAAAAGGSAAAAAAAPSSLAVVAQQQYGWSQHADDGGVPYWYNAATGVSTYEDPAGAEAALSQPLQPLWTVFQDNDGNPYWYNSSTGECTYVNPLAWSEYQDSGGIAYYYNAATGESTYDKPY</sequence>
<name>A0A836CI88_9STRA</name>